<protein>
    <recommendedName>
        <fullName evidence="4">DUF2974 domain-containing protein</fullName>
    </recommendedName>
</protein>
<sequence>MRNIVTYMAEEQRTFAESPFNPVDSLVFSTLAYFNYETAPPIDLSSPEGILLHDAVMLSDWKALTAHSWMEDAKDTEAFLHVLSASRRMRDVRVSFYVNERSEAVEKQFSAITLSFPSADGIVAYLAFRGTDGSFAGWKEDFNLCFKKVIPSQCTAAAYLSGVASALSCPLIVGGHSKGGNLAEYAALVTDERAFERLRGVFNHDGPSFLDSPSPRIDDERFCRLLHKTVPESSAFGMILERRADYRVVQSSAMSVFQHEPFTWLTESDDFVYQDALNPSAVFFDEALDTWLRSKTADERERFIDAIYDLLASTEASTWSEFQEKLFANTRRMLGARTKLDAETKRFIWQTLGSLGGILKNETVKRFKPSPPLWLPRRRETYDPEKGTKA</sequence>
<accession>A0A2K2UDR2</accession>
<dbReference type="AlphaFoldDB" id="A0A2K2UDR2"/>
<dbReference type="InterPro" id="IPR024499">
    <property type="entry name" value="Mbeg1-like"/>
</dbReference>
<name>A0A2K2UDR2_9ACTN</name>
<organism evidence="2 3">
    <name type="scientific">Enteroscipio rubneri</name>
    <dbReference type="NCBI Taxonomy" id="2070686"/>
    <lineage>
        <taxon>Bacteria</taxon>
        <taxon>Bacillati</taxon>
        <taxon>Actinomycetota</taxon>
        <taxon>Coriobacteriia</taxon>
        <taxon>Eggerthellales</taxon>
        <taxon>Eggerthellaceae</taxon>
        <taxon>Enteroscipio</taxon>
    </lineage>
</organism>
<reference evidence="3" key="1">
    <citation type="submission" date="2018-01" db="EMBL/GenBank/DDBJ databases">
        <title>Rubneribacter badeniensis gen. nov., sp. nov., and Colonibacter rubneri, gen. nov., sp. nov., WGS of new members of the Eggerthellaceae.</title>
        <authorList>
            <person name="Danylec N."/>
            <person name="Stoll D.A."/>
            <person name="Doetsch A."/>
            <person name="Kulling S.E."/>
            <person name="Huch M."/>
        </authorList>
    </citation>
    <scope>NUCLEOTIDE SEQUENCE [LARGE SCALE GENOMIC DNA]</scope>
    <source>
        <strain evidence="3">ResAG-96</strain>
    </source>
</reference>
<evidence type="ECO:0000313" key="3">
    <source>
        <dbReference type="Proteomes" id="UP000236197"/>
    </source>
</evidence>
<evidence type="ECO:0000313" key="2">
    <source>
        <dbReference type="EMBL" id="PNV68389.1"/>
    </source>
</evidence>
<dbReference type="SUPFAM" id="SSF53474">
    <property type="entry name" value="alpha/beta-Hydrolases"/>
    <property type="match status" value="1"/>
</dbReference>
<feature type="region of interest" description="Disordered" evidence="1">
    <location>
        <begin position="370"/>
        <end position="390"/>
    </location>
</feature>
<evidence type="ECO:0008006" key="4">
    <source>
        <dbReference type="Google" id="ProtNLM"/>
    </source>
</evidence>
<dbReference type="OrthoDB" id="9769481at2"/>
<dbReference type="InterPro" id="IPR029058">
    <property type="entry name" value="AB_hydrolase_fold"/>
</dbReference>
<evidence type="ECO:0000256" key="1">
    <source>
        <dbReference type="SAM" id="MobiDB-lite"/>
    </source>
</evidence>
<feature type="compositionally biased region" description="Basic and acidic residues" evidence="1">
    <location>
        <begin position="377"/>
        <end position="390"/>
    </location>
</feature>
<dbReference type="Pfam" id="PF11187">
    <property type="entry name" value="Mbeg1-like"/>
    <property type="match status" value="1"/>
</dbReference>
<dbReference type="Proteomes" id="UP000236197">
    <property type="component" value="Unassembled WGS sequence"/>
</dbReference>
<dbReference type="RefSeq" id="WP_103264457.1">
    <property type="nucleotide sequence ID" value="NZ_CABMLE010000002.1"/>
</dbReference>
<proteinExistence type="predicted"/>
<keyword evidence="3" id="KW-1185">Reference proteome</keyword>
<gene>
    <name evidence="2" type="ORF">C2L71_03855</name>
</gene>
<comment type="caution">
    <text evidence="2">The sequence shown here is derived from an EMBL/GenBank/DDBJ whole genome shotgun (WGS) entry which is preliminary data.</text>
</comment>
<dbReference type="EMBL" id="PPEK01000002">
    <property type="protein sequence ID" value="PNV68389.1"/>
    <property type="molecule type" value="Genomic_DNA"/>
</dbReference>